<dbReference type="PANTHER" id="PTHR35936">
    <property type="entry name" value="MEMBRANE-BOUND LYTIC MUREIN TRANSGLYCOSYLASE F"/>
    <property type="match status" value="1"/>
</dbReference>
<evidence type="ECO:0000256" key="1">
    <source>
        <dbReference type="ARBA" id="ARBA00022729"/>
    </source>
</evidence>
<feature type="domain" description="Solute-binding protein family 3/N-terminal" evidence="2">
    <location>
        <begin position="39"/>
        <end position="270"/>
    </location>
</feature>
<reference evidence="3" key="1">
    <citation type="submission" date="2018-05" db="EMBL/GenBank/DDBJ databases">
        <authorList>
            <person name="Lanie J.A."/>
            <person name="Ng W.-L."/>
            <person name="Kazmierczak K.M."/>
            <person name="Andrzejewski T.M."/>
            <person name="Davidsen T.M."/>
            <person name="Wayne K.J."/>
            <person name="Tettelin H."/>
            <person name="Glass J.I."/>
            <person name="Rusch D."/>
            <person name="Podicherti R."/>
            <person name="Tsui H.-C.T."/>
            <person name="Winkler M.E."/>
        </authorList>
    </citation>
    <scope>NUCLEOTIDE SEQUENCE</scope>
</reference>
<dbReference type="Pfam" id="PF00497">
    <property type="entry name" value="SBP_bac_3"/>
    <property type="match status" value="1"/>
</dbReference>
<dbReference type="NCBIfam" id="TIGR03871">
    <property type="entry name" value="ABC_peri_MoxJ_2"/>
    <property type="match status" value="1"/>
</dbReference>
<dbReference type="AlphaFoldDB" id="A0A382GLM9"/>
<accession>A0A382GLM9</accession>
<dbReference type="SMART" id="SM00062">
    <property type="entry name" value="PBPb"/>
    <property type="match status" value="1"/>
</dbReference>
<dbReference type="Gene3D" id="3.40.190.10">
    <property type="entry name" value="Periplasmic binding protein-like II"/>
    <property type="match status" value="2"/>
</dbReference>
<sequence>MKNINNLFAFILLTATLLITSSNAKARSKTAIEAVDPKHLRVCADPRNLPFSNRKKEGFENQIASLLAKWLDKPLTYTWFPSAIGFVQNTLMKKKCDVIVGIPTGSPKVLNTNPYYKYAYSIIYRKDSGIKVDRIDHPEMANLRIGTIAGTPPNIDLHAFNLMSRVRPYNLTYNTLVENPNERMVEDLKSGLIDIALLSGPIGAYYTKKHGLDVLVIPMKTIKRGGKLKGLGRNDYFMSMGVRPGEIDWKRKLNTFLRENKKEIKKILEDFGVPTIPMRKGIKED</sequence>
<dbReference type="InterPro" id="IPR022448">
    <property type="entry name" value="Quinoprotein_dehydrogenase"/>
</dbReference>
<evidence type="ECO:0000259" key="2">
    <source>
        <dbReference type="SMART" id="SM00062"/>
    </source>
</evidence>
<proteinExistence type="predicted"/>
<dbReference type="EMBL" id="UINC01056074">
    <property type="protein sequence ID" value="SVB75675.1"/>
    <property type="molecule type" value="Genomic_DNA"/>
</dbReference>
<dbReference type="SUPFAM" id="SSF53850">
    <property type="entry name" value="Periplasmic binding protein-like II"/>
    <property type="match status" value="1"/>
</dbReference>
<dbReference type="PANTHER" id="PTHR35936:SF17">
    <property type="entry name" value="ARGININE-BINDING EXTRACELLULAR PROTEIN ARTP"/>
    <property type="match status" value="1"/>
</dbReference>
<gene>
    <name evidence="3" type="ORF">METZ01_LOCUS228529</name>
</gene>
<evidence type="ECO:0000313" key="3">
    <source>
        <dbReference type="EMBL" id="SVB75675.1"/>
    </source>
</evidence>
<dbReference type="InterPro" id="IPR001638">
    <property type="entry name" value="Solute-binding_3/MltF_N"/>
</dbReference>
<keyword evidence="1" id="KW-0732">Signal</keyword>
<organism evidence="3">
    <name type="scientific">marine metagenome</name>
    <dbReference type="NCBI Taxonomy" id="408172"/>
    <lineage>
        <taxon>unclassified sequences</taxon>
        <taxon>metagenomes</taxon>
        <taxon>ecological metagenomes</taxon>
    </lineage>
</organism>
<name>A0A382GLM9_9ZZZZ</name>
<protein>
    <recommendedName>
        <fullName evidence="2">Solute-binding protein family 3/N-terminal domain-containing protein</fullName>
    </recommendedName>
</protein>